<dbReference type="Proteomes" id="UP000218113">
    <property type="component" value="Unassembled WGS sequence"/>
</dbReference>
<proteinExistence type="predicted"/>
<evidence type="ECO:0000313" key="1">
    <source>
        <dbReference type="EMBL" id="PCI30948.1"/>
    </source>
</evidence>
<comment type="caution">
    <text evidence="1">The sequence shown here is derived from an EMBL/GenBank/DDBJ whole genome shotgun (WGS) entry which is preliminary data.</text>
</comment>
<evidence type="ECO:0000313" key="2">
    <source>
        <dbReference type="Proteomes" id="UP000218113"/>
    </source>
</evidence>
<gene>
    <name evidence="1" type="ORF">COB67_00395</name>
</gene>
<name>A0A2A4TBP7_9DELT</name>
<dbReference type="EMBL" id="NVSR01000001">
    <property type="protein sequence ID" value="PCI30948.1"/>
    <property type="molecule type" value="Genomic_DNA"/>
</dbReference>
<reference evidence="2" key="1">
    <citation type="submission" date="2017-08" db="EMBL/GenBank/DDBJ databases">
        <title>A dynamic microbial community with high functional redundancy inhabits the cold, oxic subseafloor aquifer.</title>
        <authorList>
            <person name="Tully B.J."/>
            <person name="Wheat C.G."/>
            <person name="Glazer B.T."/>
            <person name="Huber J.A."/>
        </authorList>
    </citation>
    <scope>NUCLEOTIDE SEQUENCE [LARGE SCALE GENOMIC DNA]</scope>
</reference>
<protein>
    <submittedName>
        <fullName evidence="1">Uncharacterized protein</fullName>
    </submittedName>
</protein>
<sequence length="117" mass="13555">MSVTVTQKWIKENAYTQDKNTSAINASQCIIIGLSFKDDIKKGWLNSFKPISISNASAELFIRLRGVNTRKQKEIIEDFKQELNQTEYKVEDYTFNIKNNTAPELWRGNDFLGFQNN</sequence>
<organism evidence="1 2">
    <name type="scientific">SAR324 cluster bacterium</name>
    <dbReference type="NCBI Taxonomy" id="2024889"/>
    <lineage>
        <taxon>Bacteria</taxon>
        <taxon>Deltaproteobacteria</taxon>
        <taxon>SAR324 cluster</taxon>
    </lineage>
</organism>
<dbReference type="AlphaFoldDB" id="A0A2A4TBP7"/>
<accession>A0A2A4TBP7</accession>